<evidence type="ECO:0000313" key="2">
    <source>
        <dbReference type="EMBL" id="CZT12659.1"/>
    </source>
</evidence>
<proteinExistence type="predicted"/>
<gene>
    <name evidence="2" type="ORF">RCO7_04030</name>
</gene>
<reference evidence="3" key="1">
    <citation type="submission" date="2016-03" db="EMBL/GenBank/DDBJ databases">
        <authorList>
            <person name="Ploux O."/>
        </authorList>
    </citation>
    <scope>NUCLEOTIDE SEQUENCE [LARGE SCALE GENOMIC DNA]</scope>
    <source>
        <strain evidence="3">UK7</strain>
    </source>
</reference>
<dbReference type="InParanoid" id="A0A1E1LS09"/>
<sequence>MSKYGKPSAVVLKAHWRIEDWPVGSKEANVQISQNPNEIASTTERSPGHNDPSTSHIRSPKLITDDKEYGSYTEDDEEFLALAARMDRGG</sequence>
<dbReference type="AlphaFoldDB" id="A0A1E1LS09"/>
<dbReference type="EMBL" id="FJUW01000074">
    <property type="protein sequence ID" value="CZT12659.1"/>
    <property type="molecule type" value="Genomic_DNA"/>
</dbReference>
<name>A0A1E1LS09_9HELO</name>
<organism evidence="2 3">
    <name type="scientific">Rhynchosporium graminicola</name>
    <dbReference type="NCBI Taxonomy" id="2792576"/>
    <lineage>
        <taxon>Eukaryota</taxon>
        <taxon>Fungi</taxon>
        <taxon>Dikarya</taxon>
        <taxon>Ascomycota</taxon>
        <taxon>Pezizomycotina</taxon>
        <taxon>Leotiomycetes</taxon>
        <taxon>Helotiales</taxon>
        <taxon>Ploettnerulaceae</taxon>
        <taxon>Rhynchosporium</taxon>
    </lineage>
</organism>
<protein>
    <submittedName>
        <fullName evidence="2">Uncharacterized protein</fullName>
    </submittedName>
</protein>
<accession>A0A1E1LS09</accession>
<evidence type="ECO:0000313" key="3">
    <source>
        <dbReference type="Proteomes" id="UP000178129"/>
    </source>
</evidence>
<dbReference type="Proteomes" id="UP000178129">
    <property type="component" value="Unassembled WGS sequence"/>
</dbReference>
<feature type="compositionally biased region" description="Polar residues" evidence="1">
    <location>
        <begin position="28"/>
        <end position="57"/>
    </location>
</feature>
<keyword evidence="3" id="KW-1185">Reference proteome</keyword>
<comment type="caution">
    <text evidence="2">The sequence shown here is derived from an EMBL/GenBank/DDBJ whole genome shotgun (WGS) entry which is preliminary data.</text>
</comment>
<evidence type="ECO:0000256" key="1">
    <source>
        <dbReference type="SAM" id="MobiDB-lite"/>
    </source>
</evidence>
<feature type="region of interest" description="Disordered" evidence="1">
    <location>
        <begin position="27"/>
        <end position="59"/>
    </location>
</feature>